<feature type="region of interest" description="Disordered" evidence="1">
    <location>
        <begin position="29"/>
        <end position="51"/>
    </location>
</feature>
<protein>
    <submittedName>
        <fullName evidence="2">Uncharacterized protein</fullName>
    </submittedName>
</protein>
<dbReference type="Proteomes" id="UP000005845">
    <property type="component" value="Unassembled WGS sequence"/>
</dbReference>
<feature type="compositionally biased region" description="Basic residues" evidence="1">
    <location>
        <begin position="34"/>
        <end position="51"/>
    </location>
</feature>
<organism evidence="2 3">
    <name type="scientific">Gordonia sputi NBRC 100414</name>
    <dbReference type="NCBI Taxonomy" id="1089453"/>
    <lineage>
        <taxon>Bacteria</taxon>
        <taxon>Bacillati</taxon>
        <taxon>Actinomycetota</taxon>
        <taxon>Actinomycetes</taxon>
        <taxon>Mycobacteriales</taxon>
        <taxon>Gordoniaceae</taxon>
        <taxon>Gordonia</taxon>
    </lineage>
</organism>
<comment type="caution">
    <text evidence="2">The sequence shown here is derived from an EMBL/GenBank/DDBJ whole genome shotgun (WGS) entry which is preliminary data.</text>
</comment>
<evidence type="ECO:0000313" key="2">
    <source>
        <dbReference type="EMBL" id="GAB40020.1"/>
    </source>
</evidence>
<accession>H5U2R2</accession>
<name>H5U2R2_9ACTN</name>
<dbReference type="AntiFam" id="ANF00142">
    <property type="entry name" value="Shadow ORF (opposite yadG)"/>
</dbReference>
<evidence type="ECO:0000256" key="1">
    <source>
        <dbReference type="SAM" id="MobiDB-lite"/>
    </source>
</evidence>
<dbReference type="AlphaFoldDB" id="H5U2R2"/>
<proteinExistence type="predicted"/>
<gene>
    <name evidence="2" type="ORF">GOSPT_086_00170</name>
</gene>
<dbReference type="EMBL" id="BAFC01000084">
    <property type="protein sequence ID" value="GAB40020.1"/>
    <property type="molecule type" value="Genomic_DNA"/>
</dbReference>
<reference evidence="2 3" key="1">
    <citation type="submission" date="2012-02" db="EMBL/GenBank/DDBJ databases">
        <title>Whole genome shotgun sequence of Gordonia sputi NBRC 100414.</title>
        <authorList>
            <person name="Yoshida I."/>
            <person name="Hosoyama A."/>
            <person name="Tsuchikane K."/>
            <person name="Katsumata H."/>
            <person name="Yamazaki S."/>
            <person name="Fujita N."/>
        </authorList>
    </citation>
    <scope>NUCLEOTIDE SEQUENCE [LARGE SCALE GENOMIC DNA]</scope>
    <source>
        <strain evidence="2 3">NBRC 100414</strain>
    </source>
</reference>
<keyword evidence="3" id="KW-1185">Reference proteome</keyword>
<sequence>MIALGHHLRDRSAQDRAWTALRRIEIQRNGTRREGRHRPGARSAHVCRHARHPAAARNPYYRRGWLEGPDEHVEPRERGGERCFRTPQHLSRGTAPNDPSAFDDHDVVGECDSVDEVVCDEHRAALPLGDQRPQQRAHLLCHIHIERSERFVEEQDVWLGREGACDRDTLRLSPRQLFRGTVGELGNTDRGEPSFGTGCHLFARQTRGLRPECDVARNAHVGEQTWLLSKQHHRPAMRWHKGFPVLQTAAVVVDRRVVGAS</sequence>
<evidence type="ECO:0000313" key="3">
    <source>
        <dbReference type="Proteomes" id="UP000005845"/>
    </source>
</evidence>
<dbReference type="AntiFam" id="ANF00095">
    <property type="entry name" value="Shadow ORF (opposite ABC transporters)"/>
</dbReference>